<name>A0A835GMH0_SPOEX</name>
<dbReference type="GO" id="GO:0005737">
    <property type="term" value="C:cytoplasm"/>
    <property type="evidence" value="ECO:0007669"/>
    <property type="project" value="TreeGrafter"/>
</dbReference>
<comment type="cofactor">
    <cofactor evidence="1">
        <name>Mg(2+)</name>
        <dbReference type="ChEBI" id="CHEBI:18420"/>
    </cofactor>
</comment>
<keyword evidence="6" id="KW-0460">Magnesium</keyword>
<evidence type="ECO:0000313" key="8">
    <source>
        <dbReference type="Proteomes" id="UP000648187"/>
    </source>
</evidence>
<evidence type="ECO:0000256" key="3">
    <source>
        <dbReference type="ARBA" id="ARBA00022723"/>
    </source>
</evidence>
<evidence type="ECO:0000313" key="7">
    <source>
        <dbReference type="EMBL" id="KAF9419409.1"/>
    </source>
</evidence>
<evidence type="ECO:0000256" key="2">
    <source>
        <dbReference type="ARBA" id="ARBA00022722"/>
    </source>
</evidence>
<dbReference type="GO" id="GO:0008296">
    <property type="term" value="F:3'-5'-DNA exonuclease activity"/>
    <property type="evidence" value="ECO:0007669"/>
    <property type="project" value="TreeGrafter"/>
</dbReference>
<evidence type="ECO:0000256" key="4">
    <source>
        <dbReference type="ARBA" id="ARBA00022801"/>
    </source>
</evidence>
<dbReference type="GO" id="GO:0006308">
    <property type="term" value="P:DNA catabolic process"/>
    <property type="evidence" value="ECO:0007669"/>
    <property type="project" value="TreeGrafter"/>
</dbReference>
<organism evidence="7 8">
    <name type="scientific">Spodoptera exigua</name>
    <name type="common">Beet armyworm</name>
    <name type="synonym">Noctua fulgens</name>
    <dbReference type="NCBI Taxonomy" id="7107"/>
    <lineage>
        <taxon>Eukaryota</taxon>
        <taxon>Metazoa</taxon>
        <taxon>Ecdysozoa</taxon>
        <taxon>Arthropoda</taxon>
        <taxon>Hexapoda</taxon>
        <taxon>Insecta</taxon>
        <taxon>Pterygota</taxon>
        <taxon>Neoptera</taxon>
        <taxon>Endopterygota</taxon>
        <taxon>Lepidoptera</taxon>
        <taxon>Glossata</taxon>
        <taxon>Ditrysia</taxon>
        <taxon>Noctuoidea</taxon>
        <taxon>Noctuidae</taxon>
        <taxon>Amphipyrinae</taxon>
        <taxon>Spodoptera</taxon>
    </lineage>
</organism>
<proteinExistence type="predicted"/>
<protein>
    <submittedName>
        <fullName evidence="7">Uncharacterized protein</fullName>
    </submittedName>
</protein>
<dbReference type="InterPro" id="IPR040393">
    <property type="entry name" value="TREX1/2"/>
</dbReference>
<keyword evidence="5" id="KW-0269">Exonuclease</keyword>
<dbReference type="Gene3D" id="3.30.420.10">
    <property type="entry name" value="Ribonuclease H-like superfamily/Ribonuclease H"/>
    <property type="match status" value="1"/>
</dbReference>
<dbReference type="GO" id="GO:0003676">
    <property type="term" value="F:nucleic acid binding"/>
    <property type="evidence" value="ECO:0007669"/>
    <property type="project" value="InterPro"/>
</dbReference>
<dbReference type="InterPro" id="IPR036397">
    <property type="entry name" value="RNaseH_sf"/>
</dbReference>
<accession>A0A835GMH0</accession>
<keyword evidence="8" id="KW-1185">Reference proteome</keyword>
<keyword evidence="2" id="KW-0540">Nuclease</keyword>
<dbReference type="Proteomes" id="UP000648187">
    <property type="component" value="Unassembled WGS sequence"/>
</dbReference>
<dbReference type="PANTHER" id="PTHR13058">
    <property type="entry name" value="THREE PRIME REPAIR EXONUCLEASE 1, 2"/>
    <property type="match status" value="1"/>
</dbReference>
<evidence type="ECO:0000256" key="1">
    <source>
        <dbReference type="ARBA" id="ARBA00001946"/>
    </source>
</evidence>
<evidence type="ECO:0000256" key="6">
    <source>
        <dbReference type="ARBA" id="ARBA00022842"/>
    </source>
</evidence>
<reference evidence="7" key="1">
    <citation type="submission" date="2020-08" db="EMBL/GenBank/DDBJ databases">
        <title>Spodoptera exigua strain:BAW_Kor-Di-RS1 Genome sequencing and assembly.</title>
        <authorList>
            <person name="Kim J."/>
            <person name="Nam H.Y."/>
            <person name="Kwon M."/>
            <person name="Choi J.H."/>
            <person name="Cho S.R."/>
            <person name="Kim G.-H."/>
        </authorList>
    </citation>
    <scope>NUCLEOTIDE SEQUENCE</scope>
    <source>
        <strain evidence="7">BAW_Kor-Di-RS1</strain>
        <tissue evidence="7">Whole-body</tissue>
    </source>
</reference>
<dbReference type="PANTHER" id="PTHR13058:SF19">
    <property type="entry name" value="LD40940P"/>
    <property type="match status" value="1"/>
</dbReference>
<sequence length="82" mass="9457">MLAIKHEHIVKMKKYQEDPRVQHKLQMCFNPKSSLNENASETGLTEDLLKNEAIFNKEVCELIKAFIEDLEDPVCLVAHDGF</sequence>
<keyword evidence="4" id="KW-0378">Hydrolase</keyword>
<dbReference type="GO" id="GO:0046872">
    <property type="term" value="F:metal ion binding"/>
    <property type="evidence" value="ECO:0007669"/>
    <property type="project" value="UniProtKB-KW"/>
</dbReference>
<gene>
    <name evidence="7" type="ORF">HW555_004057</name>
</gene>
<comment type="caution">
    <text evidence="7">The sequence shown here is derived from an EMBL/GenBank/DDBJ whole genome shotgun (WGS) entry which is preliminary data.</text>
</comment>
<dbReference type="InterPro" id="IPR012337">
    <property type="entry name" value="RNaseH-like_sf"/>
</dbReference>
<evidence type="ECO:0000256" key="5">
    <source>
        <dbReference type="ARBA" id="ARBA00022839"/>
    </source>
</evidence>
<dbReference type="AlphaFoldDB" id="A0A835GMH0"/>
<keyword evidence="3" id="KW-0479">Metal-binding</keyword>
<dbReference type="SUPFAM" id="SSF53098">
    <property type="entry name" value="Ribonuclease H-like"/>
    <property type="match status" value="1"/>
</dbReference>
<dbReference type="EMBL" id="JACKWZ010000043">
    <property type="protein sequence ID" value="KAF9419409.1"/>
    <property type="molecule type" value="Genomic_DNA"/>
</dbReference>